<protein>
    <submittedName>
        <fullName evidence="2">Uncharacterized protein</fullName>
    </submittedName>
</protein>
<feature type="compositionally biased region" description="Acidic residues" evidence="1">
    <location>
        <begin position="83"/>
        <end position="92"/>
    </location>
</feature>
<proteinExistence type="predicted"/>
<dbReference type="EMBL" id="SPUK01000047">
    <property type="protein sequence ID" value="TQV89992.1"/>
    <property type="molecule type" value="Genomic_DNA"/>
</dbReference>
<gene>
    <name evidence="2" type="ORF">IF1G_11351</name>
</gene>
<evidence type="ECO:0000313" key="2">
    <source>
        <dbReference type="EMBL" id="TQV89992.1"/>
    </source>
</evidence>
<sequence>MTVLTRHSRRQKEAVRKRGPSLRGKAQQLGLKGNIRVIVIQEDPTHALEEYDRTGQAPRVRPCRKYASAHHNARKVSVHYPQDDEVSDDEVSDDETVAMSMGSTESDSADIQDVGSENCVVFKGFGEGAEKLKGHLDDDPVMVDQMIKMQLEETGSQMHRRLLRWIWKS</sequence>
<name>A0A545UKK4_9HYPO</name>
<feature type="region of interest" description="Disordered" evidence="1">
    <location>
        <begin position="71"/>
        <end position="92"/>
    </location>
</feature>
<dbReference type="Proteomes" id="UP000315783">
    <property type="component" value="Unassembled WGS sequence"/>
</dbReference>
<feature type="compositionally biased region" description="Basic residues" evidence="1">
    <location>
        <begin position="1"/>
        <end position="10"/>
    </location>
</feature>
<evidence type="ECO:0000313" key="3">
    <source>
        <dbReference type="Proteomes" id="UP000315783"/>
    </source>
</evidence>
<keyword evidence="3" id="KW-1185">Reference proteome</keyword>
<evidence type="ECO:0000256" key="1">
    <source>
        <dbReference type="SAM" id="MobiDB-lite"/>
    </source>
</evidence>
<feature type="region of interest" description="Disordered" evidence="1">
    <location>
        <begin position="1"/>
        <end position="27"/>
    </location>
</feature>
<organism evidence="2 3">
    <name type="scientific">Cordyceps javanica</name>
    <dbReference type="NCBI Taxonomy" id="43265"/>
    <lineage>
        <taxon>Eukaryota</taxon>
        <taxon>Fungi</taxon>
        <taxon>Dikarya</taxon>
        <taxon>Ascomycota</taxon>
        <taxon>Pezizomycotina</taxon>
        <taxon>Sordariomycetes</taxon>
        <taxon>Hypocreomycetidae</taxon>
        <taxon>Hypocreales</taxon>
        <taxon>Cordycipitaceae</taxon>
        <taxon>Cordyceps</taxon>
    </lineage>
</organism>
<accession>A0A545UKK4</accession>
<dbReference type="AlphaFoldDB" id="A0A545UKK4"/>
<reference evidence="2 3" key="1">
    <citation type="journal article" date="2019" name="Appl. Microbiol. Biotechnol.">
        <title>Genome sequence of Isaria javanica and comparative genome analysis insights into family S53 peptidase evolution in fungal entomopathogens.</title>
        <authorList>
            <person name="Lin R."/>
            <person name="Zhang X."/>
            <person name="Xin B."/>
            <person name="Zou M."/>
            <person name="Gao Y."/>
            <person name="Qin F."/>
            <person name="Hu Q."/>
            <person name="Xie B."/>
            <person name="Cheng X."/>
        </authorList>
    </citation>
    <scope>NUCLEOTIDE SEQUENCE [LARGE SCALE GENOMIC DNA]</scope>
    <source>
        <strain evidence="2 3">IJ1G</strain>
    </source>
</reference>
<comment type="caution">
    <text evidence="2">The sequence shown here is derived from an EMBL/GenBank/DDBJ whole genome shotgun (WGS) entry which is preliminary data.</text>
</comment>